<evidence type="ECO:0000313" key="2">
    <source>
        <dbReference type="Proteomes" id="UP001626550"/>
    </source>
</evidence>
<sequence>MHDNAVSLVYIGDEHEAENTALIPVDIILDSTTEKSIALLSFSNRENSLLNEPVDLTYSRGSYVMNNELGIKIDAATKGSRKFQNDINTDSLFRLSNEQIAHL</sequence>
<keyword evidence="2" id="KW-1185">Reference proteome</keyword>
<dbReference type="EMBL" id="JBJKFK010000660">
    <property type="protein sequence ID" value="KAL3315806.1"/>
    <property type="molecule type" value="Genomic_DNA"/>
</dbReference>
<gene>
    <name evidence="1" type="ORF">Ciccas_005555</name>
</gene>
<comment type="caution">
    <text evidence="1">The sequence shown here is derived from an EMBL/GenBank/DDBJ whole genome shotgun (WGS) entry which is preliminary data.</text>
</comment>
<protein>
    <submittedName>
        <fullName evidence="1">Uncharacterized protein</fullName>
    </submittedName>
</protein>
<proteinExistence type="predicted"/>
<dbReference type="AlphaFoldDB" id="A0ABD2QAN7"/>
<reference evidence="1 2" key="1">
    <citation type="submission" date="2024-11" db="EMBL/GenBank/DDBJ databases">
        <title>Adaptive evolution of stress response genes in parasites aligns with host niche diversity.</title>
        <authorList>
            <person name="Hahn C."/>
            <person name="Resl P."/>
        </authorList>
    </citation>
    <scope>NUCLEOTIDE SEQUENCE [LARGE SCALE GENOMIC DNA]</scope>
    <source>
        <strain evidence="1">EGGRZ-B1_66</strain>
        <tissue evidence="1">Body</tissue>
    </source>
</reference>
<accession>A0ABD2QAN7</accession>
<organism evidence="1 2">
    <name type="scientific">Cichlidogyrus casuarinus</name>
    <dbReference type="NCBI Taxonomy" id="1844966"/>
    <lineage>
        <taxon>Eukaryota</taxon>
        <taxon>Metazoa</taxon>
        <taxon>Spiralia</taxon>
        <taxon>Lophotrochozoa</taxon>
        <taxon>Platyhelminthes</taxon>
        <taxon>Monogenea</taxon>
        <taxon>Monopisthocotylea</taxon>
        <taxon>Dactylogyridea</taxon>
        <taxon>Ancyrocephalidae</taxon>
        <taxon>Cichlidogyrus</taxon>
    </lineage>
</organism>
<name>A0ABD2QAN7_9PLAT</name>
<evidence type="ECO:0000313" key="1">
    <source>
        <dbReference type="EMBL" id="KAL3315806.1"/>
    </source>
</evidence>
<dbReference type="Proteomes" id="UP001626550">
    <property type="component" value="Unassembled WGS sequence"/>
</dbReference>